<dbReference type="GeneID" id="63831104"/>
<accession>A0A165IIH9</accession>
<evidence type="ECO:0000313" key="2">
    <source>
        <dbReference type="EMBL" id="KZT13121.1"/>
    </source>
</evidence>
<dbReference type="AlphaFoldDB" id="A0A165IIH9"/>
<dbReference type="Proteomes" id="UP000076871">
    <property type="component" value="Unassembled WGS sequence"/>
</dbReference>
<reference evidence="2 3" key="1">
    <citation type="journal article" date="2016" name="Mol. Biol. Evol.">
        <title>Comparative Genomics of Early-Diverging Mushroom-Forming Fungi Provides Insights into the Origins of Lignocellulose Decay Capabilities.</title>
        <authorList>
            <person name="Nagy L.G."/>
            <person name="Riley R."/>
            <person name="Tritt A."/>
            <person name="Adam C."/>
            <person name="Daum C."/>
            <person name="Floudas D."/>
            <person name="Sun H."/>
            <person name="Yadav J.S."/>
            <person name="Pangilinan J."/>
            <person name="Larsson K.H."/>
            <person name="Matsuura K."/>
            <person name="Barry K."/>
            <person name="Labutti K."/>
            <person name="Kuo R."/>
            <person name="Ohm R.A."/>
            <person name="Bhattacharya S.S."/>
            <person name="Shirouzu T."/>
            <person name="Yoshinaga Y."/>
            <person name="Martin F.M."/>
            <person name="Grigoriev I.V."/>
            <person name="Hibbett D.S."/>
        </authorList>
    </citation>
    <scope>NUCLEOTIDE SEQUENCE [LARGE SCALE GENOMIC DNA]</scope>
    <source>
        <strain evidence="2 3">93-53</strain>
    </source>
</reference>
<organism evidence="2 3">
    <name type="scientific">Laetiporus sulphureus 93-53</name>
    <dbReference type="NCBI Taxonomy" id="1314785"/>
    <lineage>
        <taxon>Eukaryota</taxon>
        <taxon>Fungi</taxon>
        <taxon>Dikarya</taxon>
        <taxon>Basidiomycota</taxon>
        <taxon>Agaricomycotina</taxon>
        <taxon>Agaricomycetes</taxon>
        <taxon>Polyporales</taxon>
        <taxon>Laetiporus</taxon>
    </lineage>
</organism>
<name>A0A165IIH9_9APHY</name>
<proteinExistence type="predicted"/>
<dbReference type="InParanoid" id="A0A165IIH9"/>
<keyword evidence="3" id="KW-1185">Reference proteome</keyword>
<gene>
    <name evidence="2" type="ORF">LAESUDRAFT_808586</name>
</gene>
<feature type="compositionally biased region" description="Polar residues" evidence="1">
    <location>
        <begin position="185"/>
        <end position="198"/>
    </location>
</feature>
<evidence type="ECO:0000313" key="3">
    <source>
        <dbReference type="Proteomes" id="UP000076871"/>
    </source>
</evidence>
<protein>
    <submittedName>
        <fullName evidence="2">Uncharacterized protein</fullName>
    </submittedName>
</protein>
<sequence length="198" mass="22156">MSFGTVSGAIGMYAAGLATWQLVGDRKEWDVQLHIKELKATMKQIEDMRSTIKPAECELIMRFRPEFFAHWDEFAKDMSEALDIWDEAASGASWLQRNRPAFANTLKQKVYKAKRSVGAFRADILKTTNTVRRRLGSTAAENVPSWNSSATRDNLSGLIDRVMSLLPLPPIDAGDTLESPEQMFSDVNNHSNDASTMV</sequence>
<dbReference type="EMBL" id="KV427605">
    <property type="protein sequence ID" value="KZT13121.1"/>
    <property type="molecule type" value="Genomic_DNA"/>
</dbReference>
<evidence type="ECO:0000256" key="1">
    <source>
        <dbReference type="SAM" id="MobiDB-lite"/>
    </source>
</evidence>
<feature type="region of interest" description="Disordered" evidence="1">
    <location>
        <begin position="176"/>
        <end position="198"/>
    </location>
</feature>
<dbReference type="RefSeq" id="XP_040770631.1">
    <property type="nucleotide sequence ID" value="XM_040914076.1"/>
</dbReference>